<dbReference type="InterPro" id="IPR050767">
    <property type="entry name" value="Sel1_AlgK"/>
</dbReference>
<dbReference type="RefSeq" id="WP_147891113.1">
    <property type="nucleotide sequence ID" value="NZ_VRTS01000003.1"/>
</dbReference>
<accession>A0A5C8KU09</accession>
<dbReference type="GO" id="GO:0036503">
    <property type="term" value="P:ERAD pathway"/>
    <property type="evidence" value="ECO:0007669"/>
    <property type="project" value="TreeGrafter"/>
</dbReference>
<evidence type="ECO:0000313" key="2">
    <source>
        <dbReference type="Proteomes" id="UP000321248"/>
    </source>
</evidence>
<organism evidence="1 2">
    <name type="scientific">Alkalisalibacterium limincola</name>
    <dbReference type="NCBI Taxonomy" id="2699169"/>
    <lineage>
        <taxon>Bacteria</taxon>
        <taxon>Pseudomonadati</taxon>
        <taxon>Pseudomonadota</taxon>
        <taxon>Gammaproteobacteria</taxon>
        <taxon>Lysobacterales</taxon>
        <taxon>Lysobacteraceae</taxon>
        <taxon>Alkalisalibacterium</taxon>
    </lineage>
</organism>
<protein>
    <submittedName>
        <fullName evidence="1">Sel1 repeat family protein</fullName>
    </submittedName>
</protein>
<proteinExistence type="predicted"/>
<dbReference type="AlphaFoldDB" id="A0A5C8KU09"/>
<dbReference type="Pfam" id="PF08238">
    <property type="entry name" value="Sel1"/>
    <property type="match status" value="6"/>
</dbReference>
<evidence type="ECO:0000313" key="1">
    <source>
        <dbReference type="EMBL" id="TXK64301.1"/>
    </source>
</evidence>
<dbReference type="InterPro" id="IPR011990">
    <property type="entry name" value="TPR-like_helical_dom_sf"/>
</dbReference>
<dbReference type="PANTHER" id="PTHR11102:SF147">
    <property type="entry name" value="SEL1L ADAPTOR SUBUNIT OF ERAD E3 UBIQUITIN LIGASE"/>
    <property type="match status" value="1"/>
</dbReference>
<dbReference type="Gene3D" id="1.25.40.10">
    <property type="entry name" value="Tetratricopeptide repeat domain"/>
    <property type="match status" value="2"/>
</dbReference>
<dbReference type="Proteomes" id="UP000321248">
    <property type="component" value="Unassembled WGS sequence"/>
</dbReference>
<comment type="caution">
    <text evidence="1">The sequence shown here is derived from an EMBL/GenBank/DDBJ whole genome shotgun (WGS) entry which is preliminary data.</text>
</comment>
<dbReference type="InterPro" id="IPR006597">
    <property type="entry name" value="Sel1-like"/>
</dbReference>
<keyword evidence="2" id="KW-1185">Reference proteome</keyword>
<dbReference type="SMART" id="SM00671">
    <property type="entry name" value="SEL1"/>
    <property type="match status" value="5"/>
</dbReference>
<dbReference type="SUPFAM" id="SSF81901">
    <property type="entry name" value="HCP-like"/>
    <property type="match status" value="2"/>
</dbReference>
<reference evidence="1 2" key="1">
    <citation type="submission" date="2019-08" db="EMBL/GenBank/DDBJ databases">
        <authorList>
            <person name="Karlyshev A.V."/>
        </authorList>
    </citation>
    <scope>NUCLEOTIDE SEQUENCE [LARGE SCALE GENOMIC DNA]</scope>
    <source>
        <strain evidence="1 2">Alg18-2.2</strain>
    </source>
</reference>
<dbReference type="PANTHER" id="PTHR11102">
    <property type="entry name" value="SEL-1-LIKE PROTEIN"/>
    <property type="match status" value="1"/>
</dbReference>
<name>A0A5C8KU09_9GAMM</name>
<sequence>MSTVLLAAALLPWRVEADDRQALLDRADALESEGREAEVLALLGPYAGEDDTRVLGRLASAALLVATNGGEGAPVTGASIRPAIDYARRAAELGEAIGWNLLWVIYSNGMGVEVDVPRAAGYLRAGADAGDPGALLNLLGQLYGGSPFFEPDVAEACAVYDRLVATGIDLPDPVAFTRAEMRIRGHCGLEADPDAGFAEWRALAEGGFVDAQRLVGLALVRGWFSEPAHAEAIEWFEKAAAQGDGEAMWELGSVYVKGHGVDPDPARAVHWFQQGADVHHPNSVTSLAVMYATGSGVAQDFARAKRLYEQAAQLGDTHALRNLAVMNVLGQGTPPDPVQGRVYYLQHLHAGHEPHPPFEALLDNALDPAGRAESEQRFQDWLVLQDILDAQ</sequence>
<dbReference type="OrthoDB" id="1442375at2"/>
<gene>
    <name evidence="1" type="ORF">FU658_05195</name>
</gene>
<dbReference type="EMBL" id="VRTS01000003">
    <property type="protein sequence ID" value="TXK64301.1"/>
    <property type="molecule type" value="Genomic_DNA"/>
</dbReference>